<keyword evidence="4" id="KW-1133">Transmembrane helix</keyword>
<dbReference type="AlphaFoldDB" id="A0A813KJ19"/>
<accession>A0A813KJ19</accession>
<dbReference type="Pfam" id="PF13637">
    <property type="entry name" value="Ank_4"/>
    <property type="match status" value="2"/>
</dbReference>
<keyword evidence="4" id="KW-0472">Membrane</keyword>
<name>A0A813KJ19_POLGL</name>
<evidence type="ECO:0000313" key="6">
    <source>
        <dbReference type="Proteomes" id="UP000626109"/>
    </source>
</evidence>
<dbReference type="PANTHER" id="PTHR24166">
    <property type="entry name" value="ROLLING PEBBLES, ISOFORM B"/>
    <property type="match status" value="1"/>
</dbReference>
<evidence type="ECO:0000256" key="3">
    <source>
        <dbReference type="PROSITE-ProRule" id="PRU00023"/>
    </source>
</evidence>
<proteinExistence type="predicted"/>
<dbReference type="Gene3D" id="1.25.40.20">
    <property type="entry name" value="Ankyrin repeat-containing domain"/>
    <property type="match status" value="2"/>
</dbReference>
<dbReference type="InterPro" id="IPR036770">
    <property type="entry name" value="Ankyrin_rpt-contain_sf"/>
</dbReference>
<protein>
    <submittedName>
        <fullName evidence="5">Uncharacterized protein</fullName>
    </submittedName>
</protein>
<feature type="repeat" description="ANK" evidence="3">
    <location>
        <begin position="144"/>
        <end position="176"/>
    </location>
</feature>
<comment type="caution">
    <text evidence="5">The sequence shown here is derived from an EMBL/GenBank/DDBJ whole genome shotgun (WGS) entry which is preliminary data.</text>
</comment>
<feature type="repeat" description="ANK" evidence="3">
    <location>
        <begin position="211"/>
        <end position="243"/>
    </location>
</feature>
<evidence type="ECO:0000256" key="2">
    <source>
        <dbReference type="ARBA" id="ARBA00023043"/>
    </source>
</evidence>
<evidence type="ECO:0000256" key="1">
    <source>
        <dbReference type="ARBA" id="ARBA00022737"/>
    </source>
</evidence>
<keyword evidence="4" id="KW-0812">Transmembrane</keyword>
<dbReference type="PRINTS" id="PR01415">
    <property type="entry name" value="ANKYRIN"/>
</dbReference>
<dbReference type="SMART" id="SM00248">
    <property type="entry name" value="ANK"/>
    <property type="match status" value="6"/>
</dbReference>
<sequence>IFILGQAAETFPLRTDSSMRNFATLSEAAGLCAYAAVRSVHAADPSCSSAMLAAARLGDVRQLQLSLQLGESVLCVDPLGETPLHVVAENGHDQAALALLAAGATFGFDQLGRAPLHLACSAGHGSVANLLLDARSYIDVRDAAERAPLHHAARQGHTSVVRLLLDRGATIDALDGDGRSALHHSSRLDKLLNTTELLMTRGSNIEVADLAGFRPLHFACNENQLATSMRLLEAGADPWAFDKSGWNPFIHAAAMGYTSLVDALVANAVKPALQPLADPSMIIHQDPSTAVSGIPAWTIAVLLFVLSSVCVCCIGRVLIRRFANLKKKHDIDDVDQATEHFLDEVFGYMAQSKAEQEKLMQVWETMPADAIGDLHRVKGH</sequence>
<dbReference type="InterPro" id="IPR050889">
    <property type="entry name" value="Dendritic_Spine_Reg/Scaffold"/>
</dbReference>
<feature type="repeat" description="ANK" evidence="3">
    <location>
        <begin position="79"/>
        <end position="104"/>
    </location>
</feature>
<dbReference type="Proteomes" id="UP000626109">
    <property type="component" value="Unassembled WGS sequence"/>
</dbReference>
<feature type="non-terminal residue" evidence="5">
    <location>
        <position position="380"/>
    </location>
</feature>
<dbReference type="PANTHER" id="PTHR24166:SF48">
    <property type="entry name" value="PROTEIN VAPYRIN"/>
    <property type="match status" value="1"/>
</dbReference>
<reference evidence="5" key="1">
    <citation type="submission" date="2021-02" db="EMBL/GenBank/DDBJ databases">
        <authorList>
            <person name="Dougan E. K."/>
            <person name="Rhodes N."/>
            <person name="Thang M."/>
            <person name="Chan C."/>
        </authorList>
    </citation>
    <scope>NUCLEOTIDE SEQUENCE</scope>
</reference>
<dbReference type="EMBL" id="CAJNNW010030918">
    <property type="protein sequence ID" value="CAE8705189.1"/>
    <property type="molecule type" value="Genomic_DNA"/>
</dbReference>
<gene>
    <name evidence="5" type="ORF">PGLA2088_LOCUS33574</name>
</gene>
<dbReference type="InterPro" id="IPR002110">
    <property type="entry name" value="Ankyrin_rpt"/>
</dbReference>
<organism evidence="5 6">
    <name type="scientific">Polarella glacialis</name>
    <name type="common">Dinoflagellate</name>
    <dbReference type="NCBI Taxonomy" id="89957"/>
    <lineage>
        <taxon>Eukaryota</taxon>
        <taxon>Sar</taxon>
        <taxon>Alveolata</taxon>
        <taxon>Dinophyceae</taxon>
        <taxon>Suessiales</taxon>
        <taxon>Suessiaceae</taxon>
        <taxon>Polarella</taxon>
    </lineage>
</organism>
<dbReference type="SUPFAM" id="SSF48403">
    <property type="entry name" value="Ankyrin repeat"/>
    <property type="match status" value="1"/>
</dbReference>
<feature type="repeat" description="ANK" evidence="3">
    <location>
        <begin position="177"/>
        <end position="210"/>
    </location>
</feature>
<dbReference type="Pfam" id="PF12796">
    <property type="entry name" value="Ank_2"/>
    <property type="match status" value="1"/>
</dbReference>
<feature type="repeat" description="ANK" evidence="3">
    <location>
        <begin position="111"/>
        <end position="143"/>
    </location>
</feature>
<dbReference type="PROSITE" id="PS50088">
    <property type="entry name" value="ANK_REPEAT"/>
    <property type="match status" value="5"/>
</dbReference>
<dbReference type="PROSITE" id="PS50297">
    <property type="entry name" value="ANK_REP_REGION"/>
    <property type="match status" value="4"/>
</dbReference>
<evidence type="ECO:0000256" key="4">
    <source>
        <dbReference type="SAM" id="Phobius"/>
    </source>
</evidence>
<keyword evidence="2 3" id="KW-0040">ANK repeat</keyword>
<evidence type="ECO:0000313" key="5">
    <source>
        <dbReference type="EMBL" id="CAE8705189.1"/>
    </source>
</evidence>
<keyword evidence="1" id="KW-0677">Repeat</keyword>
<feature type="transmembrane region" description="Helical" evidence="4">
    <location>
        <begin position="294"/>
        <end position="319"/>
    </location>
</feature>